<dbReference type="GO" id="GO:0051536">
    <property type="term" value="F:iron-sulfur cluster binding"/>
    <property type="evidence" value="ECO:0007669"/>
    <property type="project" value="UniProtKB-KW"/>
</dbReference>
<evidence type="ECO:0000256" key="4">
    <source>
        <dbReference type="SAM" id="MobiDB-lite"/>
    </source>
</evidence>
<evidence type="ECO:0000259" key="5">
    <source>
        <dbReference type="PROSITE" id="PS51379"/>
    </source>
</evidence>
<name>A0AA46BPC6_9MICO</name>
<sequence length="329" mass="35020">MPTLHTTPQAPAATTELGAVRQWLQSRSAGIEAVLICAEHPHPHDTAYAVTRARPEAVVIRAPGCLAHVRRSQVVHILADGAAGVRLLINGCARPDHVHARMNDLLALIRDTNTTPPETEQKNPGTPSLQVWTSLPPATGRPVTPIPLLEGKSMPVSRRTLISAPSQSTLPHRQASEHSDLITALVNLHETTGHRVPDATAAATTAAPAVMLAAPGCNACGTCIRTCPEKALDLQIVSESTAVLTENIAACSGCRHCVQMCPSHVLTVRRHARWSDQLRGGVLPVAQQEVAPCTRCCAPTPVDAGGLCQVCAYRRKKPFGSTLPARDRQ</sequence>
<comment type="caution">
    <text evidence="6">The sequence shown here is derived from an EMBL/GenBank/DDBJ whole genome shotgun (WGS) entry which is preliminary data.</text>
</comment>
<keyword evidence="3" id="KW-0411">Iron-sulfur</keyword>
<feature type="domain" description="4Fe-4S ferredoxin-type" evidence="5">
    <location>
        <begin position="242"/>
        <end position="271"/>
    </location>
</feature>
<keyword evidence="2" id="KW-0408">Iron</keyword>
<accession>A0AA46BPC6</accession>
<dbReference type="SUPFAM" id="SSF54862">
    <property type="entry name" value="4Fe-4S ferredoxins"/>
    <property type="match status" value="1"/>
</dbReference>
<evidence type="ECO:0000256" key="1">
    <source>
        <dbReference type="ARBA" id="ARBA00022723"/>
    </source>
</evidence>
<dbReference type="Gene3D" id="3.30.70.20">
    <property type="match status" value="1"/>
</dbReference>
<dbReference type="EMBL" id="UFYA01000001">
    <property type="protein sequence ID" value="STD12258.1"/>
    <property type="molecule type" value="Genomic_DNA"/>
</dbReference>
<keyword evidence="1" id="KW-0479">Metal-binding</keyword>
<evidence type="ECO:0000256" key="3">
    <source>
        <dbReference type="ARBA" id="ARBA00023014"/>
    </source>
</evidence>
<proteinExistence type="predicted"/>
<dbReference type="RefSeq" id="WP_115031314.1">
    <property type="nucleotide sequence ID" value="NZ_UFYA01000001.1"/>
</dbReference>
<dbReference type="Pfam" id="PF12838">
    <property type="entry name" value="Fer4_7"/>
    <property type="match status" value="1"/>
</dbReference>
<dbReference type="GO" id="GO:0046872">
    <property type="term" value="F:metal ion binding"/>
    <property type="evidence" value="ECO:0007669"/>
    <property type="project" value="UniProtKB-KW"/>
</dbReference>
<reference evidence="6 7" key="1">
    <citation type="submission" date="2018-06" db="EMBL/GenBank/DDBJ databases">
        <authorList>
            <consortium name="Pathogen Informatics"/>
            <person name="Doyle S."/>
        </authorList>
    </citation>
    <scope>NUCLEOTIDE SEQUENCE [LARGE SCALE GENOMIC DNA]</scope>
    <source>
        <strain evidence="6 7">NCTC7915</strain>
    </source>
</reference>
<feature type="region of interest" description="Disordered" evidence="4">
    <location>
        <begin position="113"/>
        <end position="150"/>
    </location>
</feature>
<organism evidence="6 7">
    <name type="scientific">Dermatophilus congolensis</name>
    <dbReference type="NCBI Taxonomy" id="1863"/>
    <lineage>
        <taxon>Bacteria</taxon>
        <taxon>Bacillati</taxon>
        <taxon>Actinomycetota</taxon>
        <taxon>Actinomycetes</taxon>
        <taxon>Micrococcales</taxon>
        <taxon>Dermatophilaceae</taxon>
        <taxon>Dermatophilus</taxon>
    </lineage>
</organism>
<protein>
    <submittedName>
        <fullName evidence="6">Uncharacterized Fe-S center protein</fullName>
    </submittedName>
</protein>
<dbReference type="AlphaFoldDB" id="A0AA46BPC6"/>
<feature type="domain" description="4Fe-4S ferredoxin-type" evidence="5">
    <location>
        <begin position="208"/>
        <end position="237"/>
    </location>
</feature>
<evidence type="ECO:0000313" key="6">
    <source>
        <dbReference type="EMBL" id="STD12258.1"/>
    </source>
</evidence>
<evidence type="ECO:0000256" key="2">
    <source>
        <dbReference type="ARBA" id="ARBA00023004"/>
    </source>
</evidence>
<dbReference type="Proteomes" id="UP000254118">
    <property type="component" value="Unassembled WGS sequence"/>
</dbReference>
<dbReference type="PROSITE" id="PS00198">
    <property type="entry name" value="4FE4S_FER_1"/>
    <property type="match status" value="2"/>
</dbReference>
<dbReference type="InterPro" id="IPR017896">
    <property type="entry name" value="4Fe4S_Fe-S-bd"/>
</dbReference>
<feature type="compositionally biased region" description="Polar residues" evidence="4">
    <location>
        <begin position="113"/>
        <end position="133"/>
    </location>
</feature>
<dbReference type="InterPro" id="IPR017900">
    <property type="entry name" value="4Fe4S_Fe_S_CS"/>
</dbReference>
<gene>
    <name evidence="6" type="ORF">NCTC7915_01747</name>
</gene>
<evidence type="ECO:0000313" key="7">
    <source>
        <dbReference type="Proteomes" id="UP000254118"/>
    </source>
</evidence>
<dbReference type="PROSITE" id="PS51379">
    <property type="entry name" value="4FE4S_FER_2"/>
    <property type="match status" value="2"/>
</dbReference>